<dbReference type="GO" id="GO:0003677">
    <property type="term" value="F:DNA binding"/>
    <property type="evidence" value="ECO:0007669"/>
    <property type="project" value="UniProtKB-UniRule"/>
</dbReference>
<dbReference type="InterPro" id="IPR016032">
    <property type="entry name" value="Sig_transdc_resp-reg_C-effctor"/>
</dbReference>
<keyword evidence="1 2" id="KW-0238">DNA-binding</keyword>
<dbReference type="InterPro" id="IPR036388">
    <property type="entry name" value="WH-like_DNA-bd_sf"/>
</dbReference>
<sequence>MTEAKKKITRTFQILDFVLVGNTLSENDLRANQDLRMGTHDLLTLYELCCHAGEVVSKEALIEKGWPGKIVSDSSLTQSIRNIRTLLGDNGKDQRWLKTVSKVGYMLDSSIVKEVGKDDFSLEVNVSSPKSLNHRHAFFGNSKQLSKFKIAILIILLVTTINVSYNIYHHFISPSQLTEYPKVGYSKGVTEVYSDRHYAAAMIGEGVSDWLDQQKIHPKKVAILLLKKNLSLAIIDDKGNITNQLILLDDGVELSRITQLVISEVDNVLR</sequence>
<dbReference type="PROSITE" id="PS51755">
    <property type="entry name" value="OMPR_PHOB"/>
    <property type="match status" value="1"/>
</dbReference>
<keyword evidence="3" id="KW-0812">Transmembrane</keyword>
<comment type="caution">
    <text evidence="5">The sequence shown here is derived from an EMBL/GenBank/DDBJ whole genome shotgun (WGS) entry which is preliminary data.</text>
</comment>
<dbReference type="SUPFAM" id="SSF46894">
    <property type="entry name" value="C-terminal effector domain of the bipartite response regulators"/>
    <property type="match status" value="1"/>
</dbReference>
<dbReference type="GO" id="GO:0000160">
    <property type="term" value="P:phosphorelay signal transduction system"/>
    <property type="evidence" value="ECO:0007669"/>
    <property type="project" value="InterPro"/>
</dbReference>
<dbReference type="OrthoDB" id="5594115at2"/>
<name>A0A3R9FME5_9VIBR</name>
<dbReference type="InterPro" id="IPR001867">
    <property type="entry name" value="OmpR/PhoB-type_DNA-bd"/>
</dbReference>
<gene>
    <name evidence="5" type="ORF">EJA03_17175</name>
</gene>
<dbReference type="GO" id="GO:0006355">
    <property type="term" value="P:regulation of DNA-templated transcription"/>
    <property type="evidence" value="ECO:0007669"/>
    <property type="project" value="InterPro"/>
</dbReference>
<dbReference type="AlphaFoldDB" id="A0A3R9FME5"/>
<organism evidence="5 6">
    <name type="scientific">Vibrio pectenicida</name>
    <dbReference type="NCBI Taxonomy" id="62763"/>
    <lineage>
        <taxon>Bacteria</taxon>
        <taxon>Pseudomonadati</taxon>
        <taxon>Pseudomonadota</taxon>
        <taxon>Gammaproteobacteria</taxon>
        <taxon>Vibrionales</taxon>
        <taxon>Vibrionaceae</taxon>
        <taxon>Vibrio</taxon>
    </lineage>
</organism>
<keyword evidence="6" id="KW-1185">Reference proteome</keyword>
<keyword evidence="3" id="KW-1133">Transmembrane helix</keyword>
<dbReference type="Proteomes" id="UP000269041">
    <property type="component" value="Unassembled WGS sequence"/>
</dbReference>
<reference evidence="5 6" key="1">
    <citation type="submission" date="2018-12" db="EMBL/GenBank/DDBJ databases">
        <title>Genomic taxonomy of the Vibrionaceae family.</title>
        <authorList>
            <person name="Gomez-Gil B."/>
            <person name="Enciso-Ibarra K."/>
        </authorList>
    </citation>
    <scope>NUCLEOTIDE SEQUENCE [LARGE SCALE GENOMIC DNA]</scope>
    <source>
        <strain evidence="5 6">CAIM 594</strain>
    </source>
</reference>
<keyword evidence="3" id="KW-0472">Membrane</keyword>
<accession>A0A3R9FME5</accession>
<dbReference type="Pfam" id="PF00486">
    <property type="entry name" value="Trans_reg_C"/>
    <property type="match status" value="1"/>
</dbReference>
<feature type="DNA-binding region" description="OmpR/PhoB-type" evidence="2">
    <location>
        <begin position="7"/>
        <end position="109"/>
    </location>
</feature>
<protein>
    <recommendedName>
        <fullName evidence="4">OmpR/PhoB-type domain-containing protein</fullName>
    </recommendedName>
</protein>
<feature type="domain" description="OmpR/PhoB-type" evidence="4">
    <location>
        <begin position="7"/>
        <end position="109"/>
    </location>
</feature>
<dbReference type="Gene3D" id="1.10.10.10">
    <property type="entry name" value="Winged helix-like DNA-binding domain superfamily/Winged helix DNA-binding domain"/>
    <property type="match status" value="1"/>
</dbReference>
<evidence type="ECO:0000256" key="3">
    <source>
        <dbReference type="SAM" id="Phobius"/>
    </source>
</evidence>
<dbReference type="RefSeq" id="WP_125322964.1">
    <property type="nucleotide sequence ID" value="NZ_AP024890.1"/>
</dbReference>
<evidence type="ECO:0000256" key="1">
    <source>
        <dbReference type="ARBA" id="ARBA00023125"/>
    </source>
</evidence>
<feature type="transmembrane region" description="Helical" evidence="3">
    <location>
        <begin position="150"/>
        <end position="168"/>
    </location>
</feature>
<dbReference type="EMBL" id="RSFA01000106">
    <property type="protein sequence ID" value="RSD29825.1"/>
    <property type="molecule type" value="Genomic_DNA"/>
</dbReference>
<evidence type="ECO:0000313" key="6">
    <source>
        <dbReference type="Proteomes" id="UP000269041"/>
    </source>
</evidence>
<dbReference type="SMART" id="SM00862">
    <property type="entry name" value="Trans_reg_C"/>
    <property type="match status" value="1"/>
</dbReference>
<dbReference type="CDD" id="cd00383">
    <property type="entry name" value="trans_reg_C"/>
    <property type="match status" value="1"/>
</dbReference>
<proteinExistence type="predicted"/>
<evidence type="ECO:0000259" key="4">
    <source>
        <dbReference type="PROSITE" id="PS51755"/>
    </source>
</evidence>
<evidence type="ECO:0000313" key="5">
    <source>
        <dbReference type="EMBL" id="RSD29825.1"/>
    </source>
</evidence>
<evidence type="ECO:0000256" key="2">
    <source>
        <dbReference type="PROSITE-ProRule" id="PRU01091"/>
    </source>
</evidence>